<evidence type="ECO:0000256" key="6">
    <source>
        <dbReference type="PROSITE-ProRule" id="PRU00433"/>
    </source>
</evidence>
<evidence type="ECO:0000313" key="9">
    <source>
        <dbReference type="Proteomes" id="UP000015455"/>
    </source>
</evidence>
<dbReference type="InterPro" id="IPR036909">
    <property type="entry name" value="Cyt_c-like_dom_sf"/>
</dbReference>
<feature type="domain" description="Cytochrome c" evidence="7">
    <location>
        <begin position="35"/>
        <end position="128"/>
    </location>
</feature>
<keyword evidence="4" id="KW-0249">Electron transport</keyword>
<dbReference type="PROSITE" id="PS51007">
    <property type="entry name" value="CYTC"/>
    <property type="match status" value="1"/>
</dbReference>
<dbReference type="eggNOG" id="COG2863">
    <property type="taxonomic scope" value="Bacteria"/>
</dbReference>
<dbReference type="GO" id="GO:0046872">
    <property type="term" value="F:metal ion binding"/>
    <property type="evidence" value="ECO:0007669"/>
    <property type="project" value="UniProtKB-KW"/>
</dbReference>
<dbReference type="PATRIC" id="fig|1348657.5.peg.989"/>
<evidence type="ECO:0000256" key="2">
    <source>
        <dbReference type="ARBA" id="ARBA00022617"/>
    </source>
</evidence>
<keyword evidence="2 6" id="KW-0349">Heme</keyword>
<dbReference type="STRING" id="1348657.M622_12240"/>
<dbReference type="Proteomes" id="UP000015455">
    <property type="component" value="Unassembled WGS sequence"/>
</dbReference>
<dbReference type="GO" id="GO:0020037">
    <property type="term" value="F:heme binding"/>
    <property type="evidence" value="ECO:0007669"/>
    <property type="project" value="InterPro"/>
</dbReference>
<reference evidence="8 9" key="1">
    <citation type="submission" date="2013-06" db="EMBL/GenBank/DDBJ databases">
        <title>Draft genome sequence of Thauera terpenica.</title>
        <authorList>
            <person name="Liu B."/>
            <person name="Frostegard A.H."/>
            <person name="Shapleigh J.P."/>
        </authorList>
    </citation>
    <scope>NUCLEOTIDE SEQUENCE [LARGE SCALE GENOMIC DNA]</scope>
    <source>
        <strain evidence="8 9">58Eu</strain>
    </source>
</reference>
<evidence type="ECO:0000259" key="7">
    <source>
        <dbReference type="PROSITE" id="PS51007"/>
    </source>
</evidence>
<dbReference type="InterPro" id="IPR050597">
    <property type="entry name" value="Cytochrome_c_Oxidase_Subunit"/>
</dbReference>
<protein>
    <recommendedName>
        <fullName evidence="7">Cytochrome c domain-containing protein</fullName>
    </recommendedName>
</protein>
<proteinExistence type="predicted"/>
<evidence type="ECO:0000256" key="1">
    <source>
        <dbReference type="ARBA" id="ARBA00022448"/>
    </source>
</evidence>
<dbReference type="AlphaFoldDB" id="S9ZPC2"/>
<keyword evidence="5 6" id="KW-0408">Iron</keyword>
<evidence type="ECO:0000256" key="4">
    <source>
        <dbReference type="ARBA" id="ARBA00022982"/>
    </source>
</evidence>
<dbReference type="InterPro" id="IPR009056">
    <property type="entry name" value="Cyt_c-like_dom"/>
</dbReference>
<sequence>MRRLPEITLWLPLLATTKLHDIQERRDIDVNLKHALAMLGLIGLSASAQAQDPNLARNLAATCANCHGTNGHSLGGMESLAGEAKDKLMQKLMDYKSGEKPATIMHQIVKGYSDTQLELITAWYAAQK</sequence>
<evidence type="ECO:0000313" key="8">
    <source>
        <dbReference type="EMBL" id="EPZ16496.1"/>
    </source>
</evidence>
<keyword evidence="9" id="KW-1185">Reference proteome</keyword>
<accession>S9ZPC2</accession>
<keyword evidence="3 6" id="KW-0479">Metal-binding</keyword>
<evidence type="ECO:0000256" key="5">
    <source>
        <dbReference type="ARBA" id="ARBA00023004"/>
    </source>
</evidence>
<keyword evidence="1" id="KW-0813">Transport</keyword>
<dbReference type="EMBL" id="ATJV01000044">
    <property type="protein sequence ID" value="EPZ16496.1"/>
    <property type="molecule type" value="Genomic_DNA"/>
</dbReference>
<name>S9ZPC2_9RHOO</name>
<dbReference type="GO" id="GO:0009055">
    <property type="term" value="F:electron transfer activity"/>
    <property type="evidence" value="ECO:0007669"/>
    <property type="project" value="InterPro"/>
</dbReference>
<dbReference type="SUPFAM" id="SSF46626">
    <property type="entry name" value="Cytochrome c"/>
    <property type="match status" value="1"/>
</dbReference>
<comment type="caution">
    <text evidence="8">The sequence shown here is derived from an EMBL/GenBank/DDBJ whole genome shotgun (WGS) entry which is preliminary data.</text>
</comment>
<organism evidence="8 9">
    <name type="scientific">Thauera terpenica 58Eu</name>
    <dbReference type="NCBI Taxonomy" id="1348657"/>
    <lineage>
        <taxon>Bacteria</taxon>
        <taxon>Pseudomonadati</taxon>
        <taxon>Pseudomonadota</taxon>
        <taxon>Betaproteobacteria</taxon>
        <taxon>Rhodocyclales</taxon>
        <taxon>Zoogloeaceae</taxon>
        <taxon>Thauera</taxon>
    </lineage>
</organism>
<gene>
    <name evidence="8" type="ORF">M622_12240</name>
</gene>
<evidence type="ECO:0000256" key="3">
    <source>
        <dbReference type="ARBA" id="ARBA00022723"/>
    </source>
</evidence>
<dbReference type="Gene3D" id="1.10.760.10">
    <property type="entry name" value="Cytochrome c-like domain"/>
    <property type="match status" value="1"/>
</dbReference>
<dbReference type="PANTHER" id="PTHR33751">
    <property type="entry name" value="CBB3-TYPE CYTOCHROME C OXIDASE SUBUNIT FIXP"/>
    <property type="match status" value="1"/>
</dbReference>
<dbReference type="PANTHER" id="PTHR33751:SF9">
    <property type="entry name" value="CYTOCHROME C4"/>
    <property type="match status" value="1"/>
</dbReference>